<keyword evidence="2" id="KW-1185">Reference proteome</keyword>
<protein>
    <recommendedName>
        <fullName evidence="3">DUF4283 domain-containing protein</fullName>
    </recommendedName>
</protein>
<name>A0ABQ7W7Z9_SOLTU</name>
<dbReference type="PANTHER" id="PTHR31286:SF99">
    <property type="entry name" value="DUF4283 DOMAIN-CONTAINING PROTEIN"/>
    <property type="match status" value="1"/>
</dbReference>
<dbReference type="Proteomes" id="UP000826656">
    <property type="component" value="Unassembled WGS sequence"/>
</dbReference>
<dbReference type="EMBL" id="JAIVGD010000003">
    <property type="protein sequence ID" value="KAH0776416.1"/>
    <property type="molecule type" value="Genomic_DNA"/>
</dbReference>
<sequence length="103" mass="11556">MASQFRSASEAIETKSAIWIRLLELPTEFYNQLIVLKIGRKLGKLVKMDVCTSEALRGRYARICVEVHIGVPVKIIYALAITSNHLSMKVSTYYAPPAESLDK</sequence>
<reference evidence="1 2" key="1">
    <citation type="journal article" date="2021" name="bioRxiv">
        <title>Chromosome-scale and haplotype-resolved genome assembly of a tetraploid potato cultivar.</title>
        <authorList>
            <person name="Sun H."/>
            <person name="Jiao W.-B."/>
            <person name="Krause K."/>
            <person name="Campoy J.A."/>
            <person name="Goel M."/>
            <person name="Folz-Donahue K."/>
            <person name="Kukat C."/>
            <person name="Huettel B."/>
            <person name="Schneeberger K."/>
        </authorList>
    </citation>
    <scope>NUCLEOTIDE SEQUENCE [LARGE SCALE GENOMIC DNA]</scope>
    <source>
        <strain evidence="1">SolTubOtavaFocal</strain>
        <tissue evidence="1">Leaves</tissue>
    </source>
</reference>
<dbReference type="PANTHER" id="PTHR31286">
    <property type="entry name" value="GLYCINE-RICH CELL WALL STRUCTURAL PROTEIN 1.8-LIKE"/>
    <property type="match status" value="1"/>
</dbReference>
<evidence type="ECO:0000313" key="2">
    <source>
        <dbReference type="Proteomes" id="UP000826656"/>
    </source>
</evidence>
<comment type="caution">
    <text evidence="1">The sequence shown here is derived from an EMBL/GenBank/DDBJ whole genome shotgun (WGS) entry which is preliminary data.</text>
</comment>
<evidence type="ECO:0000313" key="1">
    <source>
        <dbReference type="EMBL" id="KAH0776416.1"/>
    </source>
</evidence>
<organism evidence="1 2">
    <name type="scientific">Solanum tuberosum</name>
    <name type="common">Potato</name>
    <dbReference type="NCBI Taxonomy" id="4113"/>
    <lineage>
        <taxon>Eukaryota</taxon>
        <taxon>Viridiplantae</taxon>
        <taxon>Streptophyta</taxon>
        <taxon>Embryophyta</taxon>
        <taxon>Tracheophyta</taxon>
        <taxon>Spermatophyta</taxon>
        <taxon>Magnoliopsida</taxon>
        <taxon>eudicotyledons</taxon>
        <taxon>Gunneridae</taxon>
        <taxon>Pentapetalae</taxon>
        <taxon>asterids</taxon>
        <taxon>lamiids</taxon>
        <taxon>Solanales</taxon>
        <taxon>Solanaceae</taxon>
        <taxon>Solanoideae</taxon>
        <taxon>Solaneae</taxon>
        <taxon>Solanum</taxon>
    </lineage>
</organism>
<gene>
    <name evidence="1" type="ORF">KY290_007827</name>
</gene>
<dbReference type="InterPro" id="IPR040256">
    <property type="entry name" value="At4g02000-like"/>
</dbReference>
<accession>A0ABQ7W7Z9</accession>
<evidence type="ECO:0008006" key="3">
    <source>
        <dbReference type="Google" id="ProtNLM"/>
    </source>
</evidence>
<proteinExistence type="predicted"/>